<dbReference type="OrthoDB" id="1732374at2759"/>
<feature type="region of interest" description="Disordered" evidence="1">
    <location>
        <begin position="1"/>
        <end position="38"/>
    </location>
</feature>
<dbReference type="EMBL" id="JADCNM010000007">
    <property type="protein sequence ID" value="KAG0474837.1"/>
    <property type="molecule type" value="Genomic_DNA"/>
</dbReference>
<proteinExistence type="predicted"/>
<accession>A0A835QW00</accession>
<feature type="compositionally biased region" description="Basic residues" evidence="1">
    <location>
        <begin position="88"/>
        <end position="98"/>
    </location>
</feature>
<protein>
    <submittedName>
        <fullName evidence="2">Uncharacterized protein</fullName>
    </submittedName>
</protein>
<gene>
    <name evidence="2" type="ORF">HPP92_014523</name>
</gene>
<comment type="caution">
    <text evidence="2">The sequence shown here is derived from an EMBL/GenBank/DDBJ whole genome shotgun (WGS) entry which is preliminary data.</text>
</comment>
<organism evidence="2 3">
    <name type="scientific">Vanilla planifolia</name>
    <name type="common">Vanilla</name>
    <dbReference type="NCBI Taxonomy" id="51239"/>
    <lineage>
        <taxon>Eukaryota</taxon>
        <taxon>Viridiplantae</taxon>
        <taxon>Streptophyta</taxon>
        <taxon>Embryophyta</taxon>
        <taxon>Tracheophyta</taxon>
        <taxon>Spermatophyta</taxon>
        <taxon>Magnoliopsida</taxon>
        <taxon>Liliopsida</taxon>
        <taxon>Asparagales</taxon>
        <taxon>Orchidaceae</taxon>
        <taxon>Vanilloideae</taxon>
        <taxon>Vanilleae</taxon>
        <taxon>Vanilla</taxon>
    </lineage>
</organism>
<evidence type="ECO:0000256" key="1">
    <source>
        <dbReference type="SAM" id="MobiDB-lite"/>
    </source>
</evidence>
<evidence type="ECO:0000313" key="2">
    <source>
        <dbReference type="EMBL" id="KAG0474837.1"/>
    </source>
</evidence>
<feature type="region of interest" description="Disordered" evidence="1">
    <location>
        <begin position="66"/>
        <end position="100"/>
    </location>
</feature>
<sequence>MDAAGNEVKAPRSSEDGSVSEAPPQSPDQRTTEHRTPECLIAKAIAPVKLEFLRPPPPRTALDAEAEYNVEDNATEKRAAPSAVIREKKSKRQLKRERKQACANEVFFSSNPV</sequence>
<evidence type="ECO:0000313" key="3">
    <source>
        <dbReference type="Proteomes" id="UP000639772"/>
    </source>
</evidence>
<dbReference type="AlphaFoldDB" id="A0A835QW00"/>
<dbReference type="Proteomes" id="UP000639772">
    <property type="component" value="Chromosome 7"/>
</dbReference>
<reference evidence="2 3" key="1">
    <citation type="journal article" date="2020" name="Nat. Food">
        <title>A phased Vanilla planifolia genome enables genetic improvement of flavour and production.</title>
        <authorList>
            <person name="Hasing T."/>
            <person name="Tang H."/>
            <person name="Brym M."/>
            <person name="Khazi F."/>
            <person name="Huang T."/>
            <person name="Chambers A.H."/>
        </authorList>
    </citation>
    <scope>NUCLEOTIDE SEQUENCE [LARGE SCALE GENOMIC DNA]</scope>
    <source>
        <tissue evidence="2">Leaf</tissue>
    </source>
</reference>
<name>A0A835QW00_VANPL</name>